<protein>
    <recommendedName>
        <fullName evidence="3">TerB-C domain-containing protein</fullName>
    </recommendedName>
</protein>
<dbReference type="EMBL" id="MG373773">
    <property type="protein sequence ID" value="AVH79575.1"/>
    <property type="molecule type" value="Genomic_DNA"/>
</dbReference>
<dbReference type="Pfam" id="PF15615">
    <property type="entry name" value="TerB_C"/>
    <property type="match status" value="1"/>
</dbReference>
<dbReference type="Gene3D" id="1.10.287.1490">
    <property type="match status" value="1"/>
</dbReference>
<evidence type="ECO:0000259" key="3">
    <source>
        <dbReference type="Pfam" id="PF15615"/>
    </source>
</evidence>
<sequence>MQLVMFSNRFILGIVAFSVSFGLSLVPTWNFNQAFVTGTITVVATYAAALFVDKRHRNHELLILASLRKRIKETEGLKFRVVKEIEQIEAHRNLLYNETKQLQNHILECRTQRDSLHRELGKFAAQKKQLESEIINLKTNIQSLETNQEELHNLISGINSEKRRLESQYHASHAEMKQLQTQLYELKQEKQEIESNITLLGRIKPQLEEKLYELRLEIQNLESEKNQQNQLLLATTNAKEDVTATINSLQAQKSQQQEQLHQLQNEVSILQQERDLLQNQVWDLLQQIETFTQEPVLDNIPLTETEVFPFADLLENVELSDDLPEIWDRFFNQLPGHEFQVLKAIIEQDNPQLAIKKIAEANITMPNILIDAINERASDVLGELIIDTTLEKPEIYPEYINNVIKMIALYENLMARHASSN</sequence>
<keyword evidence="2" id="KW-0472">Membrane</keyword>
<dbReference type="InterPro" id="IPR028932">
    <property type="entry name" value="TerB-C"/>
</dbReference>
<accession>A0A2P0ZGJ0</accession>
<name>A0A2P0ZGJ0_9NOSO</name>
<keyword evidence="1" id="KW-0175">Coiled coil</keyword>
<evidence type="ECO:0000256" key="1">
    <source>
        <dbReference type="SAM" id="Coils"/>
    </source>
</evidence>
<evidence type="ECO:0000313" key="4">
    <source>
        <dbReference type="EMBL" id="AVH79575.1"/>
    </source>
</evidence>
<dbReference type="AlphaFoldDB" id="A0A2P0ZGJ0"/>
<reference evidence="4" key="1">
    <citation type="journal article" date="2018" name="Science">
        <title>Natural noncanonical protein splicing yields products with diverse ?-amino acid residues.</title>
        <authorList>
            <person name="Morinaka B.I."/>
            <person name="Lakis E."/>
            <person name="Verest M."/>
            <person name="Helf M.J."/>
            <person name="Scalvenzi T."/>
            <person name="Vagstad A.L."/>
            <person name="Sims J."/>
            <person name="Sunagawa S."/>
            <person name="Gugger M."/>
            <person name="Piel J."/>
        </authorList>
    </citation>
    <scope>NUCLEOTIDE SEQUENCE</scope>
    <source>
        <strain evidence="4">PCC 9448</strain>
    </source>
</reference>
<organism evidence="4">
    <name type="scientific">Nostoc sp. PCC 9448</name>
    <dbReference type="NCBI Taxonomy" id="2099384"/>
    <lineage>
        <taxon>Bacteria</taxon>
        <taxon>Bacillati</taxon>
        <taxon>Cyanobacteriota</taxon>
        <taxon>Cyanophyceae</taxon>
        <taxon>Nostocales</taxon>
        <taxon>Nostocaceae</taxon>
        <taxon>Nostoc</taxon>
    </lineage>
</organism>
<feature type="transmembrane region" description="Helical" evidence="2">
    <location>
        <begin position="32"/>
        <end position="52"/>
    </location>
</feature>
<feature type="coiled-coil region" evidence="1">
    <location>
        <begin position="113"/>
        <end position="287"/>
    </location>
</feature>
<evidence type="ECO:0000256" key="2">
    <source>
        <dbReference type="SAM" id="Phobius"/>
    </source>
</evidence>
<keyword evidence="2" id="KW-0812">Transmembrane</keyword>
<keyword evidence="2" id="KW-1133">Transmembrane helix</keyword>
<proteinExistence type="predicted"/>
<feature type="domain" description="TerB-C" evidence="3">
    <location>
        <begin position="250"/>
        <end position="403"/>
    </location>
</feature>